<gene>
    <name evidence="4" type="ORF">SAMN02745168_0732</name>
</gene>
<feature type="domain" description="ABC transporter" evidence="3">
    <location>
        <begin position="4"/>
        <end position="213"/>
    </location>
</feature>
<dbReference type="PROSITE" id="PS50893">
    <property type="entry name" value="ABC_TRANSPORTER_2"/>
    <property type="match status" value="2"/>
</dbReference>
<dbReference type="InterPro" id="IPR003593">
    <property type="entry name" value="AAA+_ATPase"/>
</dbReference>
<dbReference type="Gene3D" id="3.40.50.300">
    <property type="entry name" value="P-loop containing nucleotide triphosphate hydrolases"/>
    <property type="match status" value="2"/>
</dbReference>
<name>A0A1W1YXW9_9FIRM</name>
<accession>A0A1W1YXW9</accession>
<evidence type="ECO:0000256" key="2">
    <source>
        <dbReference type="ARBA" id="ARBA00022840"/>
    </source>
</evidence>
<reference evidence="4 5" key="1">
    <citation type="submission" date="2017-04" db="EMBL/GenBank/DDBJ databases">
        <authorList>
            <person name="Afonso C.L."/>
            <person name="Miller P.J."/>
            <person name="Scott M.A."/>
            <person name="Spackman E."/>
            <person name="Goraichik I."/>
            <person name="Dimitrov K.M."/>
            <person name="Suarez D.L."/>
            <person name="Swayne D.E."/>
        </authorList>
    </citation>
    <scope>NUCLEOTIDE SEQUENCE [LARGE SCALE GENOMIC DNA]</scope>
    <source>
        <strain evidence="4 5">DSM 12816</strain>
    </source>
</reference>
<feature type="domain" description="ABC transporter" evidence="3">
    <location>
        <begin position="310"/>
        <end position="492"/>
    </location>
</feature>
<organism evidence="4 5">
    <name type="scientific">Papillibacter cinnamivorans DSM 12816</name>
    <dbReference type="NCBI Taxonomy" id="1122930"/>
    <lineage>
        <taxon>Bacteria</taxon>
        <taxon>Bacillati</taxon>
        <taxon>Bacillota</taxon>
        <taxon>Clostridia</taxon>
        <taxon>Eubacteriales</taxon>
        <taxon>Oscillospiraceae</taxon>
        <taxon>Papillibacter</taxon>
    </lineage>
</organism>
<dbReference type="NCBIfam" id="NF000355">
    <property type="entry name" value="ribo_prot_ABC_F"/>
    <property type="match status" value="1"/>
</dbReference>
<dbReference type="SMART" id="SM00382">
    <property type="entry name" value="AAA"/>
    <property type="match status" value="2"/>
</dbReference>
<dbReference type="InterPro" id="IPR017871">
    <property type="entry name" value="ABC_transporter-like_CS"/>
</dbReference>
<keyword evidence="5" id="KW-1185">Reference proteome</keyword>
<proteinExistence type="predicted"/>
<evidence type="ECO:0000313" key="4">
    <source>
        <dbReference type="EMBL" id="SMC40548.1"/>
    </source>
</evidence>
<dbReference type="SUPFAM" id="SSF52540">
    <property type="entry name" value="P-loop containing nucleoside triphosphate hydrolases"/>
    <property type="match status" value="2"/>
</dbReference>
<dbReference type="EMBL" id="FWXW01000001">
    <property type="protein sequence ID" value="SMC40548.1"/>
    <property type="molecule type" value="Genomic_DNA"/>
</dbReference>
<dbReference type="PANTHER" id="PTHR42855:SF2">
    <property type="entry name" value="DRUG RESISTANCE ABC TRANSPORTER,ATP-BINDING PROTEIN"/>
    <property type="match status" value="1"/>
</dbReference>
<dbReference type="OrthoDB" id="9801441at2"/>
<evidence type="ECO:0000259" key="3">
    <source>
        <dbReference type="PROSITE" id="PS50893"/>
    </source>
</evidence>
<keyword evidence="2 4" id="KW-0067">ATP-binding</keyword>
<evidence type="ECO:0000313" key="5">
    <source>
        <dbReference type="Proteomes" id="UP000192790"/>
    </source>
</evidence>
<dbReference type="GO" id="GO:0005524">
    <property type="term" value="F:ATP binding"/>
    <property type="evidence" value="ECO:0007669"/>
    <property type="project" value="UniProtKB-KW"/>
</dbReference>
<evidence type="ECO:0000256" key="1">
    <source>
        <dbReference type="ARBA" id="ARBA00022741"/>
    </source>
</evidence>
<dbReference type="CDD" id="cd03221">
    <property type="entry name" value="ABCF_EF-3"/>
    <property type="match status" value="2"/>
</dbReference>
<dbReference type="PROSITE" id="PS00211">
    <property type="entry name" value="ABC_TRANSPORTER_1"/>
    <property type="match status" value="1"/>
</dbReference>
<dbReference type="Pfam" id="PF00005">
    <property type="entry name" value="ABC_tran"/>
    <property type="match status" value="2"/>
</dbReference>
<dbReference type="InterPro" id="IPR051309">
    <property type="entry name" value="ABCF_ATPase"/>
</dbReference>
<sequence length="492" mass="55463">MSLISVSNLTFSYEGSSDTIFDNVSFQLDTDWKLGFTGRNGRGKTTFLNLLMGKYPYSGRIAASVDFEYFPFDVPDTGKDTLEIVEGISKSHLPWELARELSLLELDEEVLRRPFETLSNGERTKVLLAALFLRENRFLLIDEPTNHLDMRGRELVSRYLNGKKGFILVSHDRAFLDGCVDHILSINRSDIEIQRGNFSSWLINRERQDAFELSENEKLKKDIRRLEAAAQRTSGWSDKVEKTKFATRNSGLRPDRGYIGHKAAKMMSRSRAIEGRREAALEEKSALLKNLEASEALKIAQLPYHANRLVALEDVSIFYGEKAACRNVNLAVDRGDRVALLGPNGSGKSSVLKLVRGEGLSYTGTFQKGSRLLISYVSQDTSLLRGSPKDFAQESGIDESLFKAILRKLDFSRAQFEKDMGDYSGGQKKKVLIAKSLSEPSHLLVWDEPLNFIDVISRIQIQELLLSFKPTILFVEHDSSFCRSVATKAVRL</sequence>
<dbReference type="AlphaFoldDB" id="A0A1W1YXW9"/>
<dbReference type="STRING" id="1122930.SAMN02745168_0732"/>
<dbReference type="InterPro" id="IPR003439">
    <property type="entry name" value="ABC_transporter-like_ATP-bd"/>
</dbReference>
<keyword evidence="1" id="KW-0547">Nucleotide-binding</keyword>
<protein>
    <submittedName>
        <fullName evidence="4">Lincosamide and streptogramin A transport system ATP-binding/permease protein</fullName>
    </submittedName>
</protein>
<dbReference type="Proteomes" id="UP000192790">
    <property type="component" value="Unassembled WGS sequence"/>
</dbReference>
<dbReference type="InterPro" id="IPR027417">
    <property type="entry name" value="P-loop_NTPase"/>
</dbReference>
<dbReference type="PANTHER" id="PTHR42855">
    <property type="entry name" value="ABC TRANSPORTER ATP-BINDING SUBUNIT"/>
    <property type="match status" value="1"/>
</dbReference>
<dbReference type="RefSeq" id="WP_084233346.1">
    <property type="nucleotide sequence ID" value="NZ_FWXW01000001.1"/>
</dbReference>
<dbReference type="GO" id="GO:0016887">
    <property type="term" value="F:ATP hydrolysis activity"/>
    <property type="evidence" value="ECO:0007669"/>
    <property type="project" value="InterPro"/>
</dbReference>